<evidence type="ECO:0000313" key="2">
    <source>
        <dbReference type="Proteomes" id="UP001596254"/>
    </source>
</evidence>
<dbReference type="RefSeq" id="WP_125692885.1">
    <property type="nucleotide sequence ID" value="NZ_JBHSSK010000044.1"/>
</dbReference>
<comment type="caution">
    <text evidence="1">The sequence shown here is derived from an EMBL/GenBank/DDBJ whole genome shotgun (WGS) entry which is preliminary data.</text>
</comment>
<gene>
    <name evidence="1" type="ORF">ACFP1G_12905</name>
</gene>
<accession>A0ABW1SUX8</accession>
<dbReference type="Proteomes" id="UP001596254">
    <property type="component" value="Unassembled WGS sequence"/>
</dbReference>
<sequence>MTKAGEVLSERALGYYNSLPQALQAVAKDMMKRGDGRVTNVDQYVQKAKSVDVALNHAVYEHGLELEKQSQNI</sequence>
<dbReference type="EMBL" id="JBHSSK010000044">
    <property type="protein sequence ID" value="MFC6208351.1"/>
    <property type="molecule type" value="Genomic_DNA"/>
</dbReference>
<protein>
    <submittedName>
        <fullName evidence="1">Uncharacterized protein</fullName>
    </submittedName>
</protein>
<keyword evidence="2" id="KW-1185">Reference proteome</keyword>
<reference evidence="2" key="1">
    <citation type="journal article" date="2019" name="Int. J. Syst. Evol. Microbiol.">
        <title>The Global Catalogue of Microorganisms (GCM) 10K type strain sequencing project: providing services to taxonomists for standard genome sequencing and annotation.</title>
        <authorList>
            <consortium name="The Broad Institute Genomics Platform"/>
            <consortium name="The Broad Institute Genome Sequencing Center for Infectious Disease"/>
            <person name="Wu L."/>
            <person name="Ma J."/>
        </authorList>
    </citation>
    <scope>NUCLEOTIDE SEQUENCE [LARGE SCALE GENOMIC DNA]</scope>
    <source>
        <strain evidence="2">CCM 8905</strain>
    </source>
</reference>
<evidence type="ECO:0000313" key="1">
    <source>
        <dbReference type="EMBL" id="MFC6208351.1"/>
    </source>
</evidence>
<organism evidence="1 2">
    <name type="scientific">Levilactobacillus tongjiangensis</name>
    <dbReference type="NCBI Taxonomy" id="2486023"/>
    <lineage>
        <taxon>Bacteria</taxon>
        <taxon>Bacillati</taxon>
        <taxon>Bacillota</taxon>
        <taxon>Bacilli</taxon>
        <taxon>Lactobacillales</taxon>
        <taxon>Lactobacillaceae</taxon>
        <taxon>Levilactobacillus</taxon>
    </lineage>
</organism>
<name>A0ABW1SUX8_9LACO</name>
<proteinExistence type="predicted"/>